<dbReference type="AlphaFoldDB" id="A0A7Y6NQH2"/>
<gene>
    <name evidence="1" type="ORF">HQN59_17080</name>
</gene>
<evidence type="ECO:0000313" key="2">
    <source>
        <dbReference type="Proteomes" id="UP000529637"/>
    </source>
</evidence>
<protein>
    <submittedName>
        <fullName evidence="1">Uncharacterized protein</fullName>
    </submittedName>
</protein>
<evidence type="ECO:0000313" key="1">
    <source>
        <dbReference type="EMBL" id="NUZ07480.1"/>
    </source>
</evidence>
<dbReference type="RefSeq" id="WP_176070233.1">
    <property type="nucleotide sequence ID" value="NZ_JABWMJ010000008.1"/>
</dbReference>
<dbReference type="EMBL" id="JABWMJ010000008">
    <property type="protein sequence ID" value="NUZ07480.1"/>
    <property type="molecule type" value="Genomic_DNA"/>
</dbReference>
<proteinExistence type="predicted"/>
<keyword evidence="2" id="KW-1185">Reference proteome</keyword>
<dbReference type="Proteomes" id="UP000529637">
    <property type="component" value="Unassembled WGS sequence"/>
</dbReference>
<sequence>MPDDKQIGTDFTRHAADLLGRVAMGQMHLDANAAAAKLRLNFVQNALNLVALERRRA</sequence>
<accession>A0A7Y6NQH2</accession>
<comment type="caution">
    <text evidence="1">The sequence shown here is derived from an EMBL/GenBank/DDBJ whole genome shotgun (WGS) entry which is preliminary data.</text>
</comment>
<name>A0A7Y6NQH2_9BURK</name>
<reference evidence="1 2" key="1">
    <citation type="submission" date="2020-06" db="EMBL/GenBank/DDBJ databases">
        <title>Schlegella sp. ID0723 isolated from air conditioner.</title>
        <authorList>
            <person name="Kim D.Y."/>
            <person name="Kim D.-U."/>
        </authorList>
    </citation>
    <scope>NUCLEOTIDE SEQUENCE [LARGE SCALE GENOMIC DNA]</scope>
    <source>
        <strain evidence="1 2">ID0723</strain>
    </source>
</reference>
<organism evidence="1 2">
    <name type="scientific">Piscinibacter koreensis</name>
    <dbReference type="NCBI Taxonomy" id="2742824"/>
    <lineage>
        <taxon>Bacteria</taxon>
        <taxon>Pseudomonadati</taxon>
        <taxon>Pseudomonadota</taxon>
        <taxon>Betaproteobacteria</taxon>
        <taxon>Burkholderiales</taxon>
        <taxon>Sphaerotilaceae</taxon>
        <taxon>Piscinibacter</taxon>
    </lineage>
</organism>